<dbReference type="GO" id="GO:0046872">
    <property type="term" value="F:metal ion binding"/>
    <property type="evidence" value="ECO:0007669"/>
    <property type="project" value="UniProtKB-KW"/>
</dbReference>
<dbReference type="Gene3D" id="3.40.630.10">
    <property type="entry name" value="Zn peptidases"/>
    <property type="match status" value="1"/>
</dbReference>
<dbReference type="Pfam" id="PF01546">
    <property type="entry name" value="Peptidase_M20"/>
    <property type="match status" value="1"/>
</dbReference>
<dbReference type="Proteomes" id="UP000325243">
    <property type="component" value="Unassembled WGS sequence"/>
</dbReference>
<name>A0A5S4UXR0_9MICO</name>
<keyword evidence="5" id="KW-1185">Reference proteome</keyword>
<dbReference type="RefSeq" id="WP_148734590.1">
    <property type="nucleotide sequence ID" value="NZ_VSSB01000002.1"/>
</dbReference>
<dbReference type="InterPro" id="IPR036264">
    <property type="entry name" value="Bact_exopeptidase_dim_dom"/>
</dbReference>
<evidence type="ECO:0000256" key="1">
    <source>
        <dbReference type="ARBA" id="ARBA00022723"/>
    </source>
</evidence>
<dbReference type="SUPFAM" id="SSF53187">
    <property type="entry name" value="Zn-dependent exopeptidases"/>
    <property type="match status" value="1"/>
</dbReference>
<gene>
    <name evidence="4" type="ORF">FYC51_14920</name>
</gene>
<dbReference type="InterPro" id="IPR011650">
    <property type="entry name" value="Peptidase_M20_dimer"/>
</dbReference>
<reference evidence="4 5" key="1">
    <citation type="submission" date="2019-08" db="EMBL/GenBank/DDBJ databases">
        <authorList>
            <person name="Hu J."/>
        </authorList>
    </citation>
    <scope>NUCLEOTIDE SEQUENCE [LARGE SCALE GENOMIC DNA]</scope>
    <source>
        <strain evidence="4 5">NEAU-184</strain>
    </source>
</reference>
<protein>
    <submittedName>
        <fullName evidence="4">M20/M25/M40 family metallo-hydrolase</fullName>
    </submittedName>
</protein>
<feature type="domain" description="Peptidase M20 dimerisation" evidence="3">
    <location>
        <begin position="188"/>
        <end position="296"/>
    </location>
</feature>
<dbReference type="EMBL" id="VSSB01000002">
    <property type="protein sequence ID" value="TYL50489.1"/>
    <property type="molecule type" value="Genomic_DNA"/>
</dbReference>
<comment type="caution">
    <text evidence="4">The sequence shown here is derived from an EMBL/GenBank/DDBJ whole genome shotgun (WGS) entry which is preliminary data.</text>
</comment>
<proteinExistence type="predicted"/>
<evidence type="ECO:0000256" key="2">
    <source>
        <dbReference type="ARBA" id="ARBA00022801"/>
    </source>
</evidence>
<dbReference type="GO" id="GO:0016787">
    <property type="term" value="F:hydrolase activity"/>
    <property type="evidence" value="ECO:0007669"/>
    <property type="project" value="UniProtKB-KW"/>
</dbReference>
<keyword evidence="1" id="KW-0479">Metal-binding</keyword>
<dbReference type="AlphaFoldDB" id="A0A5S4UXR0"/>
<dbReference type="InterPro" id="IPR050072">
    <property type="entry name" value="Peptidase_M20A"/>
</dbReference>
<sequence>MSDGRTGGGAANTGAAYRTRSEELELLRDLIAIDSVNPALVPGGAGESRIADAVVAWLSPRGFECRRLETTPGRPSIVAIARGTGGGRSLMLNGHLDTVSLASYDGDGLAPVVRDGRLHGRGAYDMKSGLAAMMVAAAGAHGTPHRGDVVLALVADEEHASLGTEDVLEHVVTDGAVVVEPTGLDLVTSHRGFAWATVTVHGRAAHGSRPDLGVDAIAKAGRLLTAIDDLGARLAAGTRHPLLGTGSMHAGTITGGAEPSSYPGSCTVTIERRTIPGEDHLTFERELRGILDELARTDAAFTADLAITTHRGTFEAGVASEVAAAVGASFGEVTGREPARRGEPFWTDCALLAAAGIDTIMFGVDGGGAHAADEWVDLDSLIVVTATLERTIARYVG</sequence>
<evidence type="ECO:0000259" key="3">
    <source>
        <dbReference type="Pfam" id="PF07687"/>
    </source>
</evidence>
<dbReference type="PANTHER" id="PTHR43808:SF25">
    <property type="entry name" value="PEPTIDASE M20 DIMERISATION DOMAIN-CONTAINING PROTEIN"/>
    <property type="match status" value="1"/>
</dbReference>
<accession>A0A5S4UXR0</accession>
<dbReference type="Gene3D" id="3.30.70.360">
    <property type="match status" value="1"/>
</dbReference>
<evidence type="ECO:0000313" key="4">
    <source>
        <dbReference type="EMBL" id="TYL50489.1"/>
    </source>
</evidence>
<organism evidence="4 5">
    <name type="scientific">Agromyces mariniharenae</name>
    <dbReference type="NCBI Taxonomy" id="2604423"/>
    <lineage>
        <taxon>Bacteria</taxon>
        <taxon>Bacillati</taxon>
        <taxon>Actinomycetota</taxon>
        <taxon>Actinomycetes</taxon>
        <taxon>Micrococcales</taxon>
        <taxon>Microbacteriaceae</taxon>
        <taxon>Agromyces</taxon>
    </lineage>
</organism>
<keyword evidence="2 4" id="KW-0378">Hydrolase</keyword>
<dbReference type="Pfam" id="PF07687">
    <property type="entry name" value="M20_dimer"/>
    <property type="match status" value="1"/>
</dbReference>
<dbReference type="SUPFAM" id="SSF55031">
    <property type="entry name" value="Bacterial exopeptidase dimerisation domain"/>
    <property type="match status" value="1"/>
</dbReference>
<evidence type="ECO:0000313" key="5">
    <source>
        <dbReference type="Proteomes" id="UP000325243"/>
    </source>
</evidence>
<dbReference type="PANTHER" id="PTHR43808">
    <property type="entry name" value="ACETYLORNITHINE DEACETYLASE"/>
    <property type="match status" value="1"/>
</dbReference>
<dbReference type="InterPro" id="IPR002933">
    <property type="entry name" value="Peptidase_M20"/>
</dbReference>